<evidence type="ECO:0000313" key="2">
    <source>
        <dbReference type="Proteomes" id="UP001620408"/>
    </source>
</evidence>
<dbReference type="RefSeq" id="WP_379986123.1">
    <property type="nucleotide sequence ID" value="NZ_JADIKD010000007.1"/>
</dbReference>
<proteinExistence type="predicted"/>
<name>A0ABW8K1D9_9GAMM</name>
<evidence type="ECO:0000313" key="1">
    <source>
        <dbReference type="EMBL" id="MFK2916724.1"/>
    </source>
</evidence>
<accession>A0ABW8K1D9</accession>
<dbReference type="Proteomes" id="UP001620408">
    <property type="component" value="Unassembled WGS sequence"/>
</dbReference>
<sequence length="200" mass="22339">MARVHGGAARQRIRRRIVAAWVVAQGLHALLLLVMLRPGQGSFAMSPRVVSSEDRLRVRMLVESQVVPALPAIHMPTRASTVIRSMTSSTVKVGASVSSATTSQDEGRTSPLPQLRNMDGSIRLPSKSAQVRETSIADMRHFQNQPCHGTRFARSYSRGQDETLGAEVARKYLSWIGLYNPLKEQQYHERREWHDRACAP</sequence>
<protein>
    <submittedName>
        <fullName evidence="1">Uncharacterized protein</fullName>
    </submittedName>
</protein>
<keyword evidence="2" id="KW-1185">Reference proteome</keyword>
<organism evidence="1 2">
    <name type="scientific">Dyella koreensis</name>
    <dbReference type="NCBI Taxonomy" id="311235"/>
    <lineage>
        <taxon>Bacteria</taxon>
        <taxon>Pseudomonadati</taxon>
        <taxon>Pseudomonadota</taxon>
        <taxon>Gammaproteobacteria</taxon>
        <taxon>Lysobacterales</taxon>
        <taxon>Rhodanobacteraceae</taxon>
        <taxon>Dyella</taxon>
    </lineage>
</organism>
<comment type="caution">
    <text evidence="1">The sequence shown here is derived from an EMBL/GenBank/DDBJ whole genome shotgun (WGS) entry which is preliminary data.</text>
</comment>
<gene>
    <name evidence="1" type="ORF">ISS97_05570</name>
</gene>
<reference evidence="1 2" key="1">
    <citation type="submission" date="2020-10" db="EMBL/GenBank/DDBJ databases">
        <title>Phylogeny of dyella-like bacteria.</title>
        <authorList>
            <person name="Fu J."/>
        </authorList>
    </citation>
    <scope>NUCLEOTIDE SEQUENCE [LARGE SCALE GENOMIC DNA]</scope>
    <source>
        <strain evidence="1 2">BB4</strain>
    </source>
</reference>
<dbReference type="EMBL" id="JADIKD010000007">
    <property type="protein sequence ID" value="MFK2916724.1"/>
    <property type="molecule type" value="Genomic_DNA"/>
</dbReference>